<proteinExistence type="inferred from homology"/>
<keyword evidence="11 13" id="KW-0511">Multifunctional enzyme</keyword>
<dbReference type="Gene3D" id="3.30.470.20">
    <property type="entry name" value="ATP-grasp fold, B domain"/>
    <property type="match status" value="2"/>
</dbReference>
<dbReference type="PANTHER" id="PTHR38761:SF1">
    <property type="entry name" value="GLUTAMATE--CYSTEINE LIGASE"/>
    <property type="match status" value="1"/>
</dbReference>
<evidence type="ECO:0000256" key="9">
    <source>
        <dbReference type="ARBA" id="ARBA00022842"/>
    </source>
</evidence>
<feature type="region of interest" description="Glutamate--cysteine ligase" evidence="13">
    <location>
        <begin position="1"/>
        <end position="337"/>
    </location>
</feature>
<comment type="subunit">
    <text evidence="13">Monomer.</text>
</comment>
<evidence type="ECO:0000313" key="16">
    <source>
        <dbReference type="Proteomes" id="UP000199136"/>
    </source>
</evidence>
<dbReference type="InterPro" id="IPR014746">
    <property type="entry name" value="Gln_synth/guanido_kin_cat_dom"/>
</dbReference>
<keyword evidence="8 13" id="KW-0067">ATP-binding</keyword>
<comment type="catalytic activity">
    <reaction evidence="13">
        <text>gamma-L-glutamyl-L-cysteine + glycine + ATP = glutathione + ADP + phosphate + H(+)</text>
        <dbReference type="Rhea" id="RHEA:13557"/>
        <dbReference type="ChEBI" id="CHEBI:15378"/>
        <dbReference type="ChEBI" id="CHEBI:30616"/>
        <dbReference type="ChEBI" id="CHEBI:43474"/>
        <dbReference type="ChEBI" id="CHEBI:57305"/>
        <dbReference type="ChEBI" id="CHEBI:57925"/>
        <dbReference type="ChEBI" id="CHEBI:58173"/>
        <dbReference type="ChEBI" id="CHEBI:456216"/>
        <dbReference type="EC" id="6.3.2.3"/>
    </reaction>
</comment>
<evidence type="ECO:0000256" key="4">
    <source>
        <dbReference type="ARBA" id="ARBA00022598"/>
    </source>
</evidence>
<dbReference type="EMBL" id="FOXW01000002">
    <property type="protein sequence ID" value="SFQ10359.1"/>
    <property type="molecule type" value="Genomic_DNA"/>
</dbReference>
<name>A0A1I5VS91_9LACT</name>
<dbReference type="STRING" id="82801.SAMN04488506_0560"/>
<dbReference type="GO" id="GO:0005829">
    <property type="term" value="C:cytosol"/>
    <property type="evidence" value="ECO:0007669"/>
    <property type="project" value="TreeGrafter"/>
</dbReference>
<comment type="cofactor">
    <cofactor evidence="1">
        <name>Mn(2+)</name>
        <dbReference type="ChEBI" id="CHEBI:29035"/>
    </cofactor>
</comment>
<keyword evidence="7 13" id="KW-0547">Nucleotide-binding</keyword>
<evidence type="ECO:0000256" key="10">
    <source>
        <dbReference type="ARBA" id="ARBA00023211"/>
    </source>
</evidence>
<feature type="domain" description="ATP-grasp" evidence="14">
    <location>
        <begin position="493"/>
        <end position="751"/>
    </location>
</feature>
<dbReference type="InterPro" id="IPR011761">
    <property type="entry name" value="ATP-grasp"/>
</dbReference>
<keyword evidence="6" id="KW-0479">Metal-binding</keyword>
<evidence type="ECO:0000256" key="12">
    <source>
        <dbReference type="ARBA" id="ARBA00048819"/>
    </source>
</evidence>
<dbReference type="InterPro" id="IPR006334">
    <property type="entry name" value="Glut_cys_ligase"/>
</dbReference>
<evidence type="ECO:0000256" key="6">
    <source>
        <dbReference type="ARBA" id="ARBA00022723"/>
    </source>
</evidence>
<evidence type="ECO:0000256" key="3">
    <source>
        <dbReference type="ARBA" id="ARBA00005006"/>
    </source>
</evidence>
<dbReference type="UniPathway" id="UPA00142">
    <property type="reaction ID" value="UER00209"/>
</dbReference>
<sequence length="761" mass="86252">MQTIKQMMKDHSIKPIWNSSVIGIEKEGLRVKKDGTLATTPHPTTLGSRSFHPYIQTDFSDVQLELITPPLTGAKSINQWLPALHDVTYHSMNDEEWIWPLSMPGSLPEEKDIPIARLEKRADVAYREYLAKVYGKKKQMQSGIHINFEFDTAILNALYENQTDITSKEDFQSAVYMKLARNFLRYRWMLSYLFGASPTAMENFYPSDVAVPEHYARSLRNSHLGYTNDEEVIVSYESLEAYVESIQTLVSSGALSEEREFYSPIRLRGTKQVKDMLNKGIAYVELRNFDLNPFTSFSITEQDLVFVKMFCYLMIWLDEETTAVTSKTGDEKNHLTSVEHPKEVSQFKEEGLALLEEMQQMAVHSGYEKAEAAVAWAKELFEHPEKTLSAQIMDGIEAEGDYIAFGMKLAQQYKQEAMEKPYQLRGFTSLEMSTQLLIHDALQSGITVDVIDEHDQFVKLSYGNHVEYVKNGNMTSKDTYISSLIMANKTVTKKILAENGFHVPGGGEYQTVEEAQNDFWRYQHKAIVVKPKSTNYGIGISIFKNGPTQEDFNQAVKIAFKEDSSVLVEEYIAGTEYRFFVVNDHVPAVLLRTPANVIGNGAATVKELVDEKNQDPLRGTHHRAPLEKIVLGEIEQLMLKEQGYSTESIPEKGTVVYLRENSNISTGGDSIDVTDEMHDSYKELAVKMAEAIEANVTGIDLIIPDLTQPSTIQNPGYTVIEANFNPAMHMHAYVYKGKNRRLTKEILIMLFPELSKTIKGE</sequence>
<keyword evidence="5 13" id="KW-0317">Glutathione biosynthesis</keyword>
<dbReference type="Pfam" id="PF02655">
    <property type="entry name" value="ATP-grasp_3"/>
    <property type="match status" value="1"/>
</dbReference>
<dbReference type="OrthoDB" id="9803907at2"/>
<dbReference type="GO" id="GO:0004357">
    <property type="term" value="F:glutamate-cysteine ligase activity"/>
    <property type="evidence" value="ECO:0007669"/>
    <property type="project" value="UniProtKB-UniRule"/>
</dbReference>
<dbReference type="Pfam" id="PF04262">
    <property type="entry name" value="Glu_cys_ligase"/>
    <property type="match status" value="1"/>
</dbReference>
<comment type="pathway">
    <text evidence="13">Sulfur metabolism; glutathione biosynthesis; glutathione from L-cysteine and L-glutamate: step 2/2.</text>
</comment>
<dbReference type="SUPFAM" id="SSF56059">
    <property type="entry name" value="Glutathione synthetase ATP-binding domain-like"/>
    <property type="match status" value="1"/>
</dbReference>
<dbReference type="RefSeq" id="WP_092479640.1">
    <property type="nucleotide sequence ID" value="NZ_FOXW01000002.1"/>
</dbReference>
<evidence type="ECO:0000256" key="1">
    <source>
        <dbReference type="ARBA" id="ARBA00001936"/>
    </source>
</evidence>
<dbReference type="InterPro" id="IPR003806">
    <property type="entry name" value="ATP-grasp_PylC-type"/>
</dbReference>
<comment type="catalytic activity">
    <reaction evidence="12 13">
        <text>L-cysteine + L-glutamate + ATP = gamma-L-glutamyl-L-cysteine + ADP + phosphate + H(+)</text>
        <dbReference type="Rhea" id="RHEA:13285"/>
        <dbReference type="ChEBI" id="CHEBI:15378"/>
        <dbReference type="ChEBI" id="CHEBI:29985"/>
        <dbReference type="ChEBI" id="CHEBI:30616"/>
        <dbReference type="ChEBI" id="CHEBI:35235"/>
        <dbReference type="ChEBI" id="CHEBI:43474"/>
        <dbReference type="ChEBI" id="CHEBI:58173"/>
        <dbReference type="ChEBI" id="CHEBI:456216"/>
        <dbReference type="EC" id="6.3.2.2"/>
    </reaction>
</comment>
<dbReference type="SUPFAM" id="SSF55931">
    <property type="entry name" value="Glutamine synthetase/guanido kinase"/>
    <property type="match status" value="1"/>
</dbReference>
<dbReference type="GO" id="GO:0046872">
    <property type="term" value="F:metal ion binding"/>
    <property type="evidence" value="ECO:0007669"/>
    <property type="project" value="UniProtKB-KW"/>
</dbReference>
<evidence type="ECO:0000256" key="13">
    <source>
        <dbReference type="HAMAP-Rule" id="MF_00782"/>
    </source>
</evidence>
<dbReference type="PANTHER" id="PTHR38761">
    <property type="entry name" value="GLUTAMATE--CYSTEINE LIGASE"/>
    <property type="match status" value="1"/>
</dbReference>
<dbReference type="EC" id="6.3.2.3" evidence="13"/>
<dbReference type="HAMAP" id="MF_00782">
    <property type="entry name" value="Glut_biosynth"/>
    <property type="match status" value="1"/>
</dbReference>
<dbReference type="AlphaFoldDB" id="A0A1I5VS91"/>
<dbReference type="GO" id="GO:0005524">
    <property type="term" value="F:ATP binding"/>
    <property type="evidence" value="ECO:0007669"/>
    <property type="project" value="UniProtKB-UniRule"/>
</dbReference>
<keyword evidence="16" id="KW-1185">Reference proteome</keyword>
<keyword evidence="9" id="KW-0460">Magnesium</keyword>
<dbReference type="EC" id="6.3.2.2" evidence="13"/>
<evidence type="ECO:0000313" key="15">
    <source>
        <dbReference type="EMBL" id="SFQ10359.1"/>
    </source>
</evidence>
<keyword evidence="4 13" id="KW-0436">Ligase</keyword>
<comment type="cofactor">
    <cofactor evidence="2">
        <name>Mg(2+)</name>
        <dbReference type="ChEBI" id="CHEBI:18420"/>
    </cofactor>
</comment>
<evidence type="ECO:0000259" key="14">
    <source>
        <dbReference type="PROSITE" id="PS50975"/>
    </source>
</evidence>
<evidence type="ECO:0000256" key="11">
    <source>
        <dbReference type="ARBA" id="ARBA00023268"/>
    </source>
</evidence>
<accession>A0A1I5VS91</accession>
<comment type="similarity">
    <text evidence="13">In the N-terminal section; belongs to the glutamate--cysteine ligase type 1 family. Type 2 subfamily.</text>
</comment>
<evidence type="ECO:0000256" key="8">
    <source>
        <dbReference type="ARBA" id="ARBA00022840"/>
    </source>
</evidence>
<gene>
    <name evidence="13" type="primary">gshAB</name>
    <name evidence="13" type="synonym">gshF</name>
    <name evidence="15" type="ORF">SAMN04488506_0560</name>
</gene>
<comment type="function">
    <text evidence="13">Synthesizes glutathione from L-glutamate and L-cysteine via gamma-L-glutamyl-L-cysteine.</text>
</comment>
<keyword evidence="10" id="KW-0464">Manganese</keyword>
<evidence type="ECO:0000256" key="5">
    <source>
        <dbReference type="ARBA" id="ARBA00022684"/>
    </source>
</evidence>
<comment type="pathway">
    <text evidence="3 13">Sulfur metabolism; glutathione biosynthesis; glutathione from L-cysteine and L-glutamate: step 1/2.</text>
</comment>
<evidence type="ECO:0000256" key="2">
    <source>
        <dbReference type="ARBA" id="ARBA00001946"/>
    </source>
</evidence>
<organism evidence="15 16">
    <name type="scientific">Desemzia incerta</name>
    <dbReference type="NCBI Taxonomy" id="82801"/>
    <lineage>
        <taxon>Bacteria</taxon>
        <taxon>Bacillati</taxon>
        <taxon>Bacillota</taxon>
        <taxon>Bacilli</taxon>
        <taxon>Lactobacillales</taxon>
        <taxon>Carnobacteriaceae</taxon>
        <taxon>Desemzia</taxon>
    </lineage>
</organism>
<dbReference type="NCBIfam" id="TIGR01435">
    <property type="entry name" value="glu_cys_lig_rel"/>
    <property type="match status" value="1"/>
</dbReference>
<reference evidence="15 16" key="1">
    <citation type="submission" date="2016-10" db="EMBL/GenBank/DDBJ databases">
        <authorList>
            <person name="de Groot N.N."/>
        </authorList>
    </citation>
    <scope>NUCLEOTIDE SEQUENCE [LARGE SCALE GENOMIC DNA]</scope>
    <source>
        <strain evidence="15 16">DSM 20581</strain>
    </source>
</reference>
<protein>
    <recommendedName>
        <fullName evidence="13">Glutathione biosynthesis bifunctional protein GshAB</fullName>
    </recommendedName>
    <alternativeName>
        <fullName evidence="13">Gamma-GCS-GS</fullName>
        <shortName evidence="13">GCS-GS</shortName>
    </alternativeName>
    <domain>
        <recommendedName>
            <fullName evidence="13">Glutamate--cysteine ligase</fullName>
            <ecNumber evidence="13">6.3.2.2</ecNumber>
        </recommendedName>
        <alternativeName>
            <fullName evidence="13">Gamma-ECS</fullName>
            <shortName evidence="13">GCS</shortName>
        </alternativeName>
        <alternativeName>
            <fullName evidence="13">Gamma-glutamylcysteine synthetase</fullName>
        </alternativeName>
    </domain>
    <domain>
        <recommendedName>
            <fullName evidence="13">Glutathione synthetase</fullName>
            <ecNumber evidence="13">6.3.2.3</ecNumber>
        </recommendedName>
        <alternativeName>
            <fullName evidence="13">GSH synthetase</fullName>
            <shortName evidence="13">GS</shortName>
            <shortName evidence="13">GSH-S</shortName>
            <shortName evidence="13">GSHase</shortName>
        </alternativeName>
        <alternativeName>
            <fullName evidence="13">Glutathione synthase</fullName>
        </alternativeName>
    </domain>
</protein>
<evidence type="ECO:0000256" key="7">
    <source>
        <dbReference type="ARBA" id="ARBA00022741"/>
    </source>
</evidence>
<dbReference type="GO" id="GO:0004363">
    <property type="term" value="F:glutathione synthase activity"/>
    <property type="evidence" value="ECO:0007669"/>
    <property type="project" value="UniProtKB-UniRule"/>
</dbReference>
<dbReference type="Proteomes" id="UP000199136">
    <property type="component" value="Unassembled WGS sequence"/>
</dbReference>
<dbReference type="InterPro" id="IPR007370">
    <property type="entry name" value="Glu_cys_ligase"/>
</dbReference>
<dbReference type="InterPro" id="IPR006335">
    <property type="entry name" value="Glut_biosynth"/>
</dbReference>
<dbReference type="InterPro" id="IPR040657">
    <property type="entry name" value="GshAB_ATP-grasp"/>
</dbReference>
<dbReference type="Pfam" id="PF18419">
    <property type="entry name" value="ATP-grasp_6"/>
    <property type="match status" value="1"/>
</dbReference>
<dbReference type="PROSITE" id="PS50975">
    <property type="entry name" value="ATP_GRASP"/>
    <property type="match status" value="1"/>
</dbReference>
<dbReference type="Gene3D" id="3.30.590.20">
    <property type="match status" value="1"/>
</dbReference>
<dbReference type="NCBIfam" id="NF002688">
    <property type="entry name" value="PRK02471.1"/>
    <property type="match status" value="1"/>
</dbReference>